<reference evidence="2" key="1">
    <citation type="submission" date="2022-08" db="EMBL/GenBank/DDBJ databases">
        <authorList>
            <consortium name="DOE Joint Genome Institute"/>
            <person name="Min B."/>
            <person name="Riley R."/>
            <person name="Sierra-Patev S."/>
            <person name="Naranjo-Ortiz M."/>
            <person name="Looney B."/>
            <person name="Konkel Z."/>
            <person name="Slot J.C."/>
            <person name="Sakamoto Y."/>
            <person name="Steenwyk J.L."/>
            <person name="Rokas A."/>
            <person name="Carro J."/>
            <person name="Camarero S."/>
            <person name="Ferreira P."/>
            <person name="Molpeceres G."/>
            <person name="Ruiz-Duenas F.J."/>
            <person name="Serrano A."/>
            <person name="Henrissat B."/>
            <person name="Drula E."/>
            <person name="Hughes K.W."/>
            <person name="Mata J.L."/>
            <person name="Ishikawa N.K."/>
            <person name="Vargas-Isla R."/>
            <person name="Ushijima S."/>
            <person name="Smith C.A."/>
            <person name="Ahrendt S."/>
            <person name="Andreopoulos W."/>
            <person name="He G."/>
            <person name="Labutti K."/>
            <person name="Lipzen A."/>
            <person name="Ng V."/>
            <person name="Sandor L."/>
            <person name="Barry K."/>
            <person name="Martinez A.T."/>
            <person name="Xiao Y."/>
            <person name="Gibbons J.G."/>
            <person name="Terashima K."/>
            <person name="Hibbett D.S."/>
            <person name="Grigoriev I.V."/>
        </authorList>
    </citation>
    <scope>NUCLEOTIDE SEQUENCE</scope>
    <source>
        <strain evidence="2">Sp2 HRB7682 ss15</strain>
    </source>
</reference>
<reference evidence="2" key="2">
    <citation type="journal article" date="2023" name="Proc. Natl. Acad. Sci. U.S.A.">
        <title>A global phylogenomic analysis of the shiitake genus Lentinula.</title>
        <authorList>
            <person name="Sierra-Patev S."/>
            <person name="Min B."/>
            <person name="Naranjo-Ortiz M."/>
            <person name="Looney B."/>
            <person name="Konkel Z."/>
            <person name="Slot J.C."/>
            <person name="Sakamoto Y."/>
            <person name="Steenwyk J.L."/>
            <person name="Rokas A."/>
            <person name="Carro J."/>
            <person name="Camarero S."/>
            <person name="Ferreira P."/>
            <person name="Molpeceres G."/>
            <person name="Ruiz-Duenas F.J."/>
            <person name="Serrano A."/>
            <person name="Henrissat B."/>
            <person name="Drula E."/>
            <person name="Hughes K.W."/>
            <person name="Mata J.L."/>
            <person name="Ishikawa N.K."/>
            <person name="Vargas-Isla R."/>
            <person name="Ushijima S."/>
            <person name="Smith C.A."/>
            <person name="Donoghue J."/>
            <person name="Ahrendt S."/>
            <person name="Andreopoulos W."/>
            <person name="He G."/>
            <person name="LaButti K."/>
            <person name="Lipzen A."/>
            <person name="Ng V."/>
            <person name="Riley R."/>
            <person name="Sandor L."/>
            <person name="Barry K."/>
            <person name="Martinez A.T."/>
            <person name="Xiao Y."/>
            <person name="Gibbons J.G."/>
            <person name="Terashima K."/>
            <person name="Grigoriev I.V."/>
            <person name="Hibbett D."/>
        </authorList>
    </citation>
    <scope>NUCLEOTIDE SEQUENCE</scope>
    <source>
        <strain evidence="2">Sp2 HRB7682 ss15</strain>
    </source>
</reference>
<dbReference type="AlphaFoldDB" id="A0A9W9DIZ6"/>
<name>A0A9W9DIZ6_9AGAR</name>
<comment type="caution">
    <text evidence="2">The sequence shown here is derived from an EMBL/GenBank/DDBJ whole genome shotgun (WGS) entry which is preliminary data.</text>
</comment>
<feature type="compositionally biased region" description="Basic and acidic residues" evidence="1">
    <location>
        <begin position="33"/>
        <end position="43"/>
    </location>
</feature>
<dbReference type="EMBL" id="JANVFS010000026">
    <property type="protein sequence ID" value="KAJ4472852.1"/>
    <property type="molecule type" value="Genomic_DNA"/>
</dbReference>
<protein>
    <submittedName>
        <fullName evidence="2">Uncharacterized protein</fullName>
    </submittedName>
</protein>
<feature type="region of interest" description="Disordered" evidence="1">
    <location>
        <begin position="1"/>
        <end position="86"/>
    </location>
</feature>
<gene>
    <name evidence="2" type="ORF">C8J55DRAFT_563093</name>
</gene>
<evidence type="ECO:0000256" key="1">
    <source>
        <dbReference type="SAM" id="MobiDB-lite"/>
    </source>
</evidence>
<feature type="compositionally biased region" description="Polar residues" evidence="1">
    <location>
        <begin position="44"/>
        <end position="76"/>
    </location>
</feature>
<evidence type="ECO:0000313" key="2">
    <source>
        <dbReference type="EMBL" id="KAJ4472852.1"/>
    </source>
</evidence>
<evidence type="ECO:0000313" key="3">
    <source>
        <dbReference type="Proteomes" id="UP001150238"/>
    </source>
</evidence>
<accession>A0A9W9DIZ6</accession>
<proteinExistence type="predicted"/>
<organism evidence="2 3">
    <name type="scientific">Lentinula lateritia</name>
    <dbReference type="NCBI Taxonomy" id="40482"/>
    <lineage>
        <taxon>Eukaryota</taxon>
        <taxon>Fungi</taxon>
        <taxon>Dikarya</taxon>
        <taxon>Basidiomycota</taxon>
        <taxon>Agaricomycotina</taxon>
        <taxon>Agaricomycetes</taxon>
        <taxon>Agaricomycetidae</taxon>
        <taxon>Agaricales</taxon>
        <taxon>Marasmiineae</taxon>
        <taxon>Omphalotaceae</taxon>
        <taxon>Lentinula</taxon>
    </lineage>
</organism>
<sequence length="86" mass="9458">MVRMTTGRKAPPLPRRKRVKHVESLKQNTENRPGPDELVKKSDPNQTPCSTPTAAVNTLRSSEVTKNTETNQSLPLPSTPAVNGIR</sequence>
<dbReference type="Proteomes" id="UP001150238">
    <property type="component" value="Unassembled WGS sequence"/>
</dbReference>